<dbReference type="SUPFAM" id="SSF89796">
    <property type="entry name" value="CoA-transferase family III (CaiB/BaiF)"/>
    <property type="match status" value="1"/>
</dbReference>
<keyword evidence="2 9" id="KW-0808">Transferase</keyword>
<evidence type="ECO:0000256" key="7">
    <source>
        <dbReference type="ARBA" id="ARBA00066466"/>
    </source>
</evidence>
<dbReference type="InterPro" id="IPR023606">
    <property type="entry name" value="CoA-Trfase_III_dom_1_sf"/>
</dbReference>
<dbReference type="Gene3D" id="3.30.1540.10">
    <property type="entry name" value="formyl-coa transferase, domain 3"/>
    <property type="match status" value="1"/>
</dbReference>
<dbReference type="EMBL" id="RSAS01000004">
    <property type="protein sequence ID" value="RRR78679.1"/>
    <property type="molecule type" value="Genomic_DNA"/>
</dbReference>
<dbReference type="GO" id="GO:0008410">
    <property type="term" value="F:CoA-transferase activity"/>
    <property type="evidence" value="ECO:0007669"/>
    <property type="project" value="UniProtKB-ARBA"/>
</dbReference>
<dbReference type="Pfam" id="PF02515">
    <property type="entry name" value="CoA_transf_3"/>
    <property type="match status" value="1"/>
</dbReference>
<evidence type="ECO:0000256" key="6">
    <source>
        <dbReference type="ARBA" id="ARBA00065325"/>
    </source>
</evidence>
<feature type="region of interest" description="Disordered" evidence="8">
    <location>
        <begin position="1"/>
        <end position="59"/>
    </location>
</feature>
<comment type="caution">
    <text evidence="9">The sequence shown here is derived from an EMBL/GenBank/DDBJ whole genome shotgun (WGS) entry which is preliminary data.</text>
</comment>
<dbReference type="PANTHER" id="PTHR48228">
    <property type="entry name" value="SUCCINYL-COA--D-CITRAMALATE COA-TRANSFERASE"/>
    <property type="match status" value="1"/>
</dbReference>
<protein>
    <recommendedName>
        <fullName evidence="7">succinyl-CoA--L-malate CoA-transferase</fullName>
        <ecNumber evidence="7">2.8.3.22</ecNumber>
    </recommendedName>
</protein>
<evidence type="ECO:0000256" key="4">
    <source>
        <dbReference type="ARBA" id="ARBA00051423"/>
    </source>
</evidence>
<dbReference type="Proteomes" id="UP000280307">
    <property type="component" value="Unassembled WGS sequence"/>
</dbReference>
<comment type="catalytic activity">
    <reaction evidence="4">
        <text>(3S)-citramalate + succinyl-CoA = (3S)-citramalyl-CoA + succinate</text>
        <dbReference type="Rhea" id="RHEA:38287"/>
        <dbReference type="ChEBI" id="CHEBI:30031"/>
        <dbReference type="ChEBI" id="CHEBI:30936"/>
        <dbReference type="ChEBI" id="CHEBI:57292"/>
        <dbReference type="ChEBI" id="CHEBI:58668"/>
        <dbReference type="EC" id="2.8.3.22"/>
    </reaction>
</comment>
<dbReference type="EC" id="2.8.3.22" evidence="7"/>
<comment type="subunit">
    <text evidence="6">Forms a large complex composed of six heterodimers (alpha, beta).</text>
</comment>
<comment type="similarity">
    <text evidence="1">Belongs to the CoA-transferase III family.</text>
</comment>
<organism evidence="9 10">
    <name type="scientific">Candidatus Viridilinea halotolerans</name>
    <dbReference type="NCBI Taxonomy" id="2491704"/>
    <lineage>
        <taxon>Bacteria</taxon>
        <taxon>Bacillati</taxon>
        <taxon>Chloroflexota</taxon>
        <taxon>Chloroflexia</taxon>
        <taxon>Chloroflexales</taxon>
        <taxon>Chloroflexineae</taxon>
        <taxon>Oscillochloridaceae</taxon>
        <taxon>Candidatus Viridilinea</taxon>
    </lineage>
</organism>
<evidence type="ECO:0000313" key="10">
    <source>
        <dbReference type="Proteomes" id="UP000280307"/>
    </source>
</evidence>
<dbReference type="InterPro" id="IPR003673">
    <property type="entry name" value="CoA-Trfase_fam_III"/>
</dbReference>
<reference evidence="9 10" key="1">
    <citation type="submission" date="2018-12" db="EMBL/GenBank/DDBJ databases">
        <title>Genome Sequence of Candidatus Viridilinea halotolerans isolated from saline sulfide-rich spring.</title>
        <authorList>
            <person name="Grouzdev D.S."/>
            <person name="Burganskaya E.I."/>
            <person name="Krutkina M.S."/>
            <person name="Sukhacheva M.V."/>
            <person name="Gorlenko V.M."/>
        </authorList>
    </citation>
    <scope>NUCLEOTIDE SEQUENCE [LARGE SCALE GENOMIC DNA]</scope>
    <source>
        <strain evidence="9">Chok-6</strain>
    </source>
</reference>
<dbReference type="PANTHER" id="PTHR48228:SF6">
    <property type="entry name" value="L-CARNITINE COA-TRANSFERASE"/>
    <property type="match status" value="1"/>
</dbReference>
<evidence type="ECO:0000256" key="2">
    <source>
        <dbReference type="ARBA" id="ARBA00022679"/>
    </source>
</evidence>
<dbReference type="InterPro" id="IPR044855">
    <property type="entry name" value="CoA-Trfase_III_dom3_sf"/>
</dbReference>
<evidence type="ECO:0000256" key="8">
    <source>
        <dbReference type="SAM" id="MobiDB-lite"/>
    </source>
</evidence>
<sequence>MEGLDVPKHARATTHGEPESEQAASQQPEAVTEAGAQTEVGTPTEAPPPSPVTDASADHERLPMSGIRVIDVGNFLAGPYAASILGEFGAEVLKVEHPISGDPMRRFGTATRRHDATLAWLSEARNKKSVTIDLRQREGVQIFLKLVAKSDVLIENFRPGTMEEWGLTWEALSAANPGLLMLRVSGYGQTGPYRRRSGFAHIAHAFGGLSYLAGFPGETPVLPGTVPLGDYISSLYGAIGIMVALRHREKTGRGQVIDVGIYEAVFRQLDEIAAAYGLFGKIREREGAGSFVAVPHGHFRTRDDKWVAIACTTDKMFERLAEAMEHPELASTSLYGDQRKRLAARDEVNQIVIEWVGTLSRDEMLERCLAKEVPVGKLNSIADIFEDEHFQARGNLERIQENDGLGEVVVPGVVPRLSATPGRIANLGPPLGNATYEIMREMLGISAEEIKRLRQHKII</sequence>
<evidence type="ECO:0000256" key="5">
    <source>
        <dbReference type="ARBA" id="ARBA00051530"/>
    </source>
</evidence>
<dbReference type="AlphaFoldDB" id="A0A426UCT1"/>
<proteinExistence type="inferred from homology"/>
<evidence type="ECO:0000313" key="9">
    <source>
        <dbReference type="EMBL" id="RRR78679.1"/>
    </source>
</evidence>
<keyword evidence="3" id="KW-0120">Carbon dioxide fixation</keyword>
<dbReference type="GO" id="GO:0043427">
    <property type="term" value="P:carbon fixation by 3-hydroxypropionate cycle"/>
    <property type="evidence" value="ECO:0007669"/>
    <property type="project" value="UniProtKB-ARBA"/>
</dbReference>
<dbReference type="Gene3D" id="3.40.50.10540">
    <property type="entry name" value="Crotonobetainyl-coa:carnitine coa-transferase, domain 1"/>
    <property type="match status" value="1"/>
</dbReference>
<gene>
    <name evidence="9" type="ORF">EI684_00070</name>
</gene>
<comment type="catalytic activity">
    <reaction evidence="5">
        <text>succinyl-CoA + (S)-malate = (S)-malyl-CoA + succinate</text>
        <dbReference type="Rhea" id="RHEA:38255"/>
        <dbReference type="ChEBI" id="CHEBI:15589"/>
        <dbReference type="ChEBI" id="CHEBI:30031"/>
        <dbReference type="ChEBI" id="CHEBI:57292"/>
        <dbReference type="ChEBI" id="CHEBI:57317"/>
        <dbReference type="EC" id="2.8.3.22"/>
    </reaction>
</comment>
<dbReference type="FunFam" id="3.30.1540.10:FF:000006">
    <property type="entry name" value="Succinyl-CoA--L-malate CoA-transferase beta subunit"/>
    <property type="match status" value="1"/>
</dbReference>
<accession>A0A426UCT1</accession>
<feature type="compositionally biased region" description="Basic and acidic residues" evidence="8">
    <location>
        <begin position="1"/>
        <end position="18"/>
    </location>
</feature>
<evidence type="ECO:0000256" key="3">
    <source>
        <dbReference type="ARBA" id="ARBA00023300"/>
    </source>
</evidence>
<name>A0A426UCT1_9CHLR</name>
<dbReference type="InterPro" id="IPR050509">
    <property type="entry name" value="CoA-transferase_III"/>
</dbReference>
<evidence type="ECO:0000256" key="1">
    <source>
        <dbReference type="ARBA" id="ARBA00008383"/>
    </source>
</evidence>